<evidence type="ECO:0000313" key="2">
    <source>
        <dbReference type="Proteomes" id="UP001497516"/>
    </source>
</evidence>
<protein>
    <submittedName>
        <fullName evidence="1">Uncharacterized protein</fullName>
    </submittedName>
</protein>
<reference evidence="1 2" key="1">
    <citation type="submission" date="2024-04" db="EMBL/GenBank/DDBJ databases">
        <authorList>
            <person name="Fracassetti M."/>
        </authorList>
    </citation>
    <scope>NUCLEOTIDE SEQUENCE [LARGE SCALE GENOMIC DNA]</scope>
</reference>
<evidence type="ECO:0000313" key="1">
    <source>
        <dbReference type="EMBL" id="CAL1392992.1"/>
    </source>
</evidence>
<name>A0AAV2F4N0_9ROSI</name>
<keyword evidence="2" id="KW-1185">Reference proteome</keyword>
<dbReference type="EMBL" id="OZ034819">
    <property type="protein sequence ID" value="CAL1392992.1"/>
    <property type="molecule type" value="Genomic_DNA"/>
</dbReference>
<dbReference type="Proteomes" id="UP001497516">
    <property type="component" value="Chromosome 6"/>
</dbReference>
<proteinExistence type="predicted"/>
<accession>A0AAV2F4N0</accession>
<sequence>MEANEVGGTEEKCIGDVEEARGCDLDLPSLASTPIAALIVLDLPARVDPLPHASLYLSFWRHRRMVSMAEEEEILIEVYTVQVVYGDDYAVLNFARRKKWVLRGVVGYSGGVGSRVSRKDDETEVSGLGLAWRAEAEPQRDETEGGTE</sequence>
<dbReference type="AlphaFoldDB" id="A0AAV2F4N0"/>
<gene>
    <name evidence="1" type="ORF">LTRI10_LOCUS33599</name>
</gene>
<organism evidence="1 2">
    <name type="scientific">Linum trigynum</name>
    <dbReference type="NCBI Taxonomy" id="586398"/>
    <lineage>
        <taxon>Eukaryota</taxon>
        <taxon>Viridiplantae</taxon>
        <taxon>Streptophyta</taxon>
        <taxon>Embryophyta</taxon>
        <taxon>Tracheophyta</taxon>
        <taxon>Spermatophyta</taxon>
        <taxon>Magnoliopsida</taxon>
        <taxon>eudicotyledons</taxon>
        <taxon>Gunneridae</taxon>
        <taxon>Pentapetalae</taxon>
        <taxon>rosids</taxon>
        <taxon>fabids</taxon>
        <taxon>Malpighiales</taxon>
        <taxon>Linaceae</taxon>
        <taxon>Linum</taxon>
    </lineage>
</organism>